<feature type="chain" id="PRO_5022019371" description="DUF4097 domain-containing protein" evidence="1">
    <location>
        <begin position="19"/>
        <end position="206"/>
    </location>
</feature>
<feature type="signal peptide" evidence="1">
    <location>
        <begin position="1"/>
        <end position="18"/>
    </location>
</feature>
<proteinExistence type="predicted"/>
<evidence type="ECO:0000313" key="3">
    <source>
        <dbReference type="Proteomes" id="UP000319209"/>
    </source>
</evidence>
<dbReference type="OrthoDB" id="1144071at2"/>
<dbReference type="EMBL" id="CP041637">
    <property type="protein sequence ID" value="QDO93408.1"/>
    <property type="molecule type" value="Genomic_DNA"/>
</dbReference>
<name>A0A516GPF9_9FLAO</name>
<organism evidence="2 3">
    <name type="scientific">Formosa sediminum</name>
    <dbReference type="NCBI Taxonomy" id="2594004"/>
    <lineage>
        <taxon>Bacteria</taxon>
        <taxon>Pseudomonadati</taxon>
        <taxon>Bacteroidota</taxon>
        <taxon>Flavobacteriia</taxon>
        <taxon>Flavobacteriales</taxon>
        <taxon>Flavobacteriaceae</taxon>
        <taxon>Formosa</taxon>
    </lineage>
</organism>
<sequence>MKCILLIFISFSSLILNAQKRVNKIIDAQNINTLYIDGTSCYAIKITTAQVNQIQIQAKIDGEHSEDILVISKRQHDSLYLKTGFQPLFKADNDKLSAHKVMSIELELQIPAHLNLIVKSDIAQVTANGVFNSALIELNQGQCRLEKFYGTATINTIRGSIYVETNYATINATSRHGLVNIEPLTQGEYQLHLKSIEGNISVIKTE</sequence>
<protein>
    <recommendedName>
        <fullName evidence="4">DUF4097 domain-containing protein</fullName>
    </recommendedName>
</protein>
<gene>
    <name evidence="2" type="ORF">FNB79_05260</name>
</gene>
<evidence type="ECO:0000313" key="2">
    <source>
        <dbReference type="EMBL" id="QDO93408.1"/>
    </source>
</evidence>
<reference evidence="2 3" key="1">
    <citation type="submission" date="2019-07" db="EMBL/GenBank/DDBJ databases">
        <title>Genome sequencing for Formosa sp. PS13.</title>
        <authorList>
            <person name="Park S.-J."/>
        </authorList>
    </citation>
    <scope>NUCLEOTIDE SEQUENCE [LARGE SCALE GENOMIC DNA]</scope>
    <source>
        <strain evidence="2 3">PS13</strain>
    </source>
</reference>
<dbReference type="Proteomes" id="UP000319209">
    <property type="component" value="Chromosome"/>
</dbReference>
<keyword evidence="3" id="KW-1185">Reference proteome</keyword>
<dbReference type="KEGG" id="fop:FNB79_05260"/>
<evidence type="ECO:0008006" key="4">
    <source>
        <dbReference type="Google" id="ProtNLM"/>
    </source>
</evidence>
<accession>A0A516GPF9</accession>
<keyword evidence="1" id="KW-0732">Signal</keyword>
<evidence type="ECO:0000256" key="1">
    <source>
        <dbReference type="SAM" id="SignalP"/>
    </source>
</evidence>
<dbReference type="RefSeq" id="WP_143380312.1">
    <property type="nucleotide sequence ID" value="NZ_CP041637.1"/>
</dbReference>
<dbReference type="AlphaFoldDB" id="A0A516GPF9"/>